<comment type="caution">
    <text evidence="2">The sequence shown here is derived from an EMBL/GenBank/DDBJ whole genome shotgun (WGS) entry which is preliminary data.</text>
</comment>
<organism evidence="2">
    <name type="scientific">Sesamum angustifolium</name>
    <dbReference type="NCBI Taxonomy" id="2727405"/>
    <lineage>
        <taxon>Eukaryota</taxon>
        <taxon>Viridiplantae</taxon>
        <taxon>Streptophyta</taxon>
        <taxon>Embryophyta</taxon>
        <taxon>Tracheophyta</taxon>
        <taxon>Spermatophyta</taxon>
        <taxon>Magnoliopsida</taxon>
        <taxon>eudicotyledons</taxon>
        <taxon>Gunneridae</taxon>
        <taxon>Pentapetalae</taxon>
        <taxon>asterids</taxon>
        <taxon>lamiids</taxon>
        <taxon>Lamiales</taxon>
        <taxon>Pedaliaceae</taxon>
        <taxon>Sesamum</taxon>
    </lineage>
</organism>
<dbReference type="EMBL" id="JACGWK010001492">
    <property type="protein sequence ID" value="KAL0287386.1"/>
    <property type="molecule type" value="Genomic_DNA"/>
</dbReference>
<dbReference type="AlphaFoldDB" id="A0AAW2IYP4"/>
<proteinExistence type="predicted"/>
<name>A0AAW2IYP4_9LAMI</name>
<evidence type="ECO:0000256" key="1">
    <source>
        <dbReference type="SAM" id="MobiDB-lite"/>
    </source>
</evidence>
<reference evidence="2" key="2">
    <citation type="journal article" date="2024" name="Plant">
        <title>Genomic evolution and insights into agronomic trait innovations of Sesamum species.</title>
        <authorList>
            <person name="Miao H."/>
            <person name="Wang L."/>
            <person name="Qu L."/>
            <person name="Liu H."/>
            <person name="Sun Y."/>
            <person name="Le M."/>
            <person name="Wang Q."/>
            <person name="Wei S."/>
            <person name="Zheng Y."/>
            <person name="Lin W."/>
            <person name="Duan Y."/>
            <person name="Cao H."/>
            <person name="Xiong S."/>
            <person name="Wang X."/>
            <person name="Wei L."/>
            <person name="Li C."/>
            <person name="Ma Q."/>
            <person name="Ju M."/>
            <person name="Zhao R."/>
            <person name="Li G."/>
            <person name="Mu C."/>
            <person name="Tian Q."/>
            <person name="Mei H."/>
            <person name="Zhang T."/>
            <person name="Gao T."/>
            <person name="Zhang H."/>
        </authorList>
    </citation>
    <scope>NUCLEOTIDE SEQUENCE</scope>
    <source>
        <strain evidence="2">G01</strain>
    </source>
</reference>
<accession>A0AAW2IYP4</accession>
<reference evidence="2" key="1">
    <citation type="submission" date="2020-06" db="EMBL/GenBank/DDBJ databases">
        <authorList>
            <person name="Li T."/>
            <person name="Hu X."/>
            <person name="Zhang T."/>
            <person name="Song X."/>
            <person name="Zhang H."/>
            <person name="Dai N."/>
            <person name="Sheng W."/>
            <person name="Hou X."/>
            <person name="Wei L."/>
        </authorList>
    </citation>
    <scope>NUCLEOTIDE SEQUENCE</scope>
    <source>
        <strain evidence="2">G01</strain>
        <tissue evidence="2">Leaf</tissue>
    </source>
</reference>
<evidence type="ECO:0000313" key="2">
    <source>
        <dbReference type="EMBL" id="KAL0287386.1"/>
    </source>
</evidence>
<gene>
    <name evidence="2" type="ORF">Sangu_2696100</name>
</gene>
<sequence>MASSREEGGPEANSTSESPGTPGTPGTPGSNDSDVPEEFLAFRDLICQSYFEIMCRVTHPDYRELSGLPRS</sequence>
<protein>
    <submittedName>
        <fullName evidence="2">Uncharacterized protein</fullName>
    </submittedName>
</protein>
<feature type="region of interest" description="Disordered" evidence="1">
    <location>
        <begin position="1"/>
        <end position="37"/>
    </location>
</feature>